<dbReference type="Gene3D" id="3.40.50.300">
    <property type="entry name" value="P-loop containing nucleotide triphosphate hydrolases"/>
    <property type="match status" value="1"/>
</dbReference>
<accession>A0ABT0DBB3</accession>
<evidence type="ECO:0000313" key="5">
    <source>
        <dbReference type="EMBL" id="MCK0197164.1"/>
    </source>
</evidence>
<comment type="caution">
    <text evidence="5">The sequence shown here is derived from an EMBL/GenBank/DDBJ whole genome shotgun (WGS) entry which is preliminary data.</text>
</comment>
<dbReference type="InterPro" id="IPR027417">
    <property type="entry name" value="P-loop_NTPase"/>
</dbReference>
<dbReference type="SUPFAM" id="SSF52540">
    <property type="entry name" value="P-loop containing nucleoside triphosphate hydrolases"/>
    <property type="match status" value="1"/>
</dbReference>
<evidence type="ECO:0000256" key="1">
    <source>
        <dbReference type="ARBA" id="ARBA00022448"/>
    </source>
</evidence>
<sequence length="242" mass="26405">MAILETRALNKRFGGLHVTNNVDLALEPGEVHCLIGPNGAGKSTLFRLVLGEHLPSSGQILFDGEDITAFKPFQRIRRGMSVKFQVPGIFKALSVRQNLEIAMQHHYEPAHLVAEIGRLLDFLKLAPDADRLAGNLSHGQKQWLEIGMAVSLKPKLLLLDEPTAGMSPEETHATGEMVQRLNADGMTVLAVEHDMAFVRQVAQKVTVLHLGQVFAQGTVDEIVADERVAAIYLGQVAETAHA</sequence>
<dbReference type="InterPro" id="IPR003439">
    <property type="entry name" value="ABC_transporter-like_ATP-bd"/>
</dbReference>
<keyword evidence="3 5" id="KW-0067">ATP-binding</keyword>
<evidence type="ECO:0000256" key="2">
    <source>
        <dbReference type="ARBA" id="ARBA00022741"/>
    </source>
</evidence>
<dbReference type="RefSeq" id="WP_247028774.1">
    <property type="nucleotide sequence ID" value="NZ_JALKCH010000005.1"/>
</dbReference>
<dbReference type="Proteomes" id="UP001203284">
    <property type="component" value="Unassembled WGS sequence"/>
</dbReference>
<dbReference type="SMART" id="SM00382">
    <property type="entry name" value="AAA"/>
    <property type="match status" value="1"/>
</dbReference>
<name>A0ABT0DBB3_9HYPH</name>
<dbReference type="GO" id="GO:0005524">
    <property type="term" value="F:ATP binding"/>
    <property type="evidence" value="ECO:0007669"/>
    <property type="project" value="UniProtKB-KW"/>
</dbReference>
<gene>
    <name evidence="5" type="ORF">MWN34_09590</name>
</gene>
<reference evidence="5 6" key="1">
    <citation type="submission" date="2022-04" db="EMBL/GenBank/DDBJ databases">
        <authorList>
            <person name="Grouzdev D.S."/>
            <person name="Pantiukh K.S."/>
            <person name="Krutkina M.S."/>
        </authorList>
    </citation>
    <scope>NUCLEOTIDE SEQUENCE [LARGE SCALE GENOMIC DNA]</scope>
    <source>
        <strain evidence="5 6">6x-1</strain>
    </source>
</reference>
<keyword evidence="2" id="KW-0547">Nucleotide-binding</keyword>
<evidence type="ECO:0000313" key="6">
    <source>
        <dbReference type="Proteomes" id="UP001203284"/>
    </source>
</evidence>
<keyword evidence="6" id="KW-1185">Reference proteome</keyword>
<dbReference type="InterPro" id="IPR003593">
    <property type="entry name" value="AAA+_ATPase"/>
</dbReference>
<dbReference type="PROSITE" id="PS50893">
    <property type="entry name" value="ABC_TRANSPORTER_2"/>
    <property type="match status" value="1"/>
</dbReference>
<protein>
    <submittedName>
        <fullName evidence="5">ABC transporter ATP-binding protein</fullName>
    </submittedName>
</protein>
<proteinExistence type="predicted"/>
<evidence type="ECO:0000259" key="4">
    <source>
        <dbReference type="PROSITE" id="PS50893"/>
    </source>
</evidence>
<dbReference type="InterPro" id="IPR051120">
    <property type="entry name" value="ABC_AA/LPS_Transport"/>
</dbReference>
<keyword evidence="1" id="KW-0813">Transport</keyword>
<dbReference type="PANTHER" id="PTHR45772:SF8">
    <property type="entry name" value="HIGH-AFFINITY BRANCHED-CHAIN AMINO ACID TRANSPORT ATP-BINDING PROTEIN"/>
    <property type="match status" value="1"/>
</dbReference>
<feature type="domain" description="ABC transporter" evidence="4">
    <location>
        <begin position="4"/>
        <end position="235"/>
    </location>
</feature>
<evidence type="ECO:0000256" key="3">
    <source>
        <dbReference type="ARBA" id="ARBA00022840"/>
    </source>
</evidence>
<dbReference type="PANTHER" id="PTHR45772">
    <property type="entry name" value="CONSERVED COMPONENT OF ABC TRANSPORTER FOR NATURAL AMINO ACIDS-RELATED"/>
    <property type="match status" value="1"/>
</dbReference>
<organism evidence="5 6">
    <name type="scientific">Ancylobacter crimeensis</name>
    <dbReference type="NCBI Taxonomy" id="2579147"/>
    <lineage>
        <taxon>Bacteria</taxon>
        <taxon>Pseudomonadati</taxon>
        <taxon>Pseudomonadota</taxon>
        <taxon>Alphaproteobacteria</taxon>
        <taxon>Hyphomicrobiales</taxon>
        <taxon>Xanthobacteraceae</taxon>
        <taxon>Ancylobacter</taxon>
    </lineage>
</organism>
<dbReference type="CDD" id="cd03219">
    <property type="entry name" value="ABC_Mj1267_LivG_branched"/>
    <property type="match status" value="1"/>
</dbReference>
<dbReference type="Pfam" id="PF00005">
    <property type="entry name" value="ABC_tran"/>
    <property type="match status" value="1"/>
</dbReference>
<dbReference type="EMBL" id="JALKCH010000005">
    <property type="protein sequence ID" value="MCK0197164.1"/>
    <property type="molecule type" value="Genomic_DNA"/>
</dbReference>